<comment type="subcellular location">
    <subcellularLocation>
        <location evidence="11">Plastid</location>
        <location evidence="11">Chloroplast</location>
    </subcellularLocation>
</comment>
<dbReference type="FunFam" id="3.40.47.10:FF:000004">
    <property type="entry name" value="3-oxoacyl-[acyl-carrier-protein] synthase 3"/>
    <property type="match status" value="1"/>
</dbReference>
<feature type="domain" description="Beta-ketoacyl-[acyl-carrier-protein] synthase III C-terminal" evidence="12">
    <location>
        <begin position="251"/>
        <end position="340"/>
    </location>
</feature>
<dbReference type="InterPro" id="IPR013751">
    <property type="entry name" value="ACP_syn_III_N"/>
</dbReference>
<comment type="function">
    <text evidence="10">Catalyzes the condensation reaction of fatty acid synthesis by the addition to an acyl acceptor of two carbons from malonyl-ACP. KAS III catalyzes the first condensation reaction which initiates fatty acid synthesis and may therefore play a role in governing the total rate of fatty acid production. Possesses both acetoacetyl-ACP synthase and acetyl transacylase activities.</text>
</comment>
<comment type="pathway">
    <text evidence="1 11">Lipid metabolism; fatty acid biosynthesis.</text>
</comment>
<keyword evidence="5 11" id="KW-0808">Transferase</keyword>
<gene>
    <name evidence="11 14" type="primary">fabH</name>
    <name evidence="14" type="ORF">J0255_31</name>
</gene>
<evidence type="ECO:0000256" key="3">
    <source>
        <dbReference type="ARBA" id="ARBA00012333"/>
    </source>
</evidence>
<dbReference type="CDD" id="cd00830">
    <property type="entry name" value="KAS_III"/>
    <property type="match status" value="1"/>
</dbReference>
<feature type="region of interest" description="ACP-binding" evidence="11">
    <location>
        <begin position="268"/>
        <end position="272"/>
    </location>
</feature>
<evidence type="ECO:0000256" key="6">
    <source>
        <dbReference type="ARBA" id="ARBA00022832"/>
    </source>
</evidence>
<evidence type="ECO:0000256" key="7">
    <source>
        <dbReference type="ARBA" id="ARBA00023098"/>
    </source>
</evidence>
<dbReference type="PANTHER" id="PTHR43091:SF1">
    <property type="entry name" value="BETA-KETOACYL-[ACYL-CARRIER-PROTEIN] SYNTHASE III, CHLOROPLASTIC"/>
    <property type="match status" value="1"/>
</dbReference>
<dbReference type="RefSeq" id="YP_009315268.1">
    <property type="nucleotide sequence ID" value="NC_031666.1"/>
</dbReference>
<evidence type="ECO:0000256" key="10">
    <source>
        <dbReference type="ARBA" id="ARBA00057449"/>
    </source>
</evidence>
<comment type="subunit">
    <text evidence="11">Homodimer.</text>
</comment>
<name>A0A1G4NYF2_9FLOR</name>
<dbReference type="GeneID" id="29998008"/>
<dbReference type="EC" id="2.3.1.180" evidence="3 11"/>
<evidence type="ECO:0000256" key="4">
    <source>
        <dbReference type="ARBA" id="ARBA00022516"/>
    </source>
</evidence>
<dbReference type="UniPathway" id="UPA00094"/>
<evidence type="ECO:0000259" key="12">
    <source>
        <dbReference type="Pfam" id="PF08541"/>
    </source>
</evidence>
<evidence type="ECO:0000259" key="13">
    <source>
        <dbReference type="Pfam" id="PF08545"/>
    </source>
</evidence>
<keyword evidence="14" id="KW-0150">Chloroplast</keyword>
<evidence type="ECO:0000256" key="1">
    <source>
        <dbReference type="ARBA" id="ARBA00005194"/>
    </source>
</evidence>
<evidence type="ECO:0000256" key="11">
    <source>
        <dbReference type="HAMAP-Rule" id="MF_01815"/>
    </source>
</evidence>
<evidence type="ECO:0000256" key="5">
    <source>
        <dbReference type="ARBA" id="ARBA00022679"/>
    </source>
</evidence>
<evidence type="ECO:0000313" key="14">
    <source>
        <dbReference type="EMBL" id="SCW23723.1"/>
    </source>
</evidence>
<dbReference type="Pfam" id="PF08545">
    <property type="entry name" value="ACP_syn_III"/>
    <property type="match status" value="1"/>
</dbReference>
<comment type="domain">
    <text evidence="11">The last Arg residue of the ACP-binding site is essential for the weak association between ACP/AcpP and FabH.</text>
</comment>
<evidence type="ECO:0000256" key="2">
    <source>
        <dbReference type="ARBA" id="ARBA00008642"/>
    </source>
</evidence>
<organism evidence="14">
    <name type="scientific">Yamadaella caenomyce</name>
    <dbReference type="NCBI Taxonomy" id="259029"/>
    <lineage>
        <taxon>Eukaryota</taxon>
        <taxon>Rhodophyta</taxon>
        <taxon>Florideophyceae</taxon>
        <taxon>Nemaliophycidae</taxon>
        <taxon>Nemaliales</taxon>
        <taxon>Liagoraceae</taxon>
        <taxon>Yamadaella</taxon>
    </lineage>
</organism>
<comment type="similarity">
    <text evidence="2 11">Belongs to the thiolase-like superfamily. FabH family.</text>
</comment>
<dbReference type="NCBIfam" id="NF006829">
    <property type="entry name" value="PRK09352.1"/>
    <property type="match status" value="1"/>
</dbReference>
<keyword evidence="6 11" id="KW-0276">Fatty acid metabolism</keyword>
<dbReference type="InterPro" id="IPR004655">
    <property type="entry name" value="FabH"/>
</dbReference>
<dbReference type="PANTHER" id="PTHR43091">
    <property type="entry name" value="3-OXOACYL-[ACYL-CARRIER-PROTEIN] SYNTHASE"/>
    <property type="match status" value="1"/>
</dbReference>
<dbReference type="Gene3D" id="3.40.47.10">
    <property type="match status" value="1"/>
</dbReference>
<keyword evidence="8 11" id="KW-0275">Fatty acid biosynthesis</keyword>
<dbReference type="GO" id="GO:0006633">
    <property type="term" value="P:fatty acid biosynthetic process"/>
    <property type="evidence" value="ECO:0007669"/>
    <property type="project" value="UniProtKB-UniRule"/>
</dbReference>
<dbReference type="GO" id="GO:0009507">
    <property type="term" value="C:chloroplast"/>
    <property type="evidence" value="ECO:0007669"/>
    <property type="project" value="UniProtKB-SubCell"/>
</dbReference>
<dbReference type="InterPro" id="IPR013747">
    <property type="entry name" value="ACP_syn_III_C"/>
</dbReference>
<reference evidence="14" key="1">
    <citation type="submission" date="2016-10" db="EMBL/GenBank/DDBJ databases">
        <title>Chloroplast genomes as a tool to resolve red algal phylogenies: a case study in the Nemaliales.</title>
        <authorList>
            <person name="Costa J.F."/>
            <person name="Lin S.M."/>
            <person name="Macaya E.C."/>
            <person name="Fernandez-Garcia C."/>
            <person name="Verbruggen H."/>
        </authorList>
    </citation>
    <scope>NUCLEOTIDE SEQUENCE</scope>
    <source>
        <strain evidence="14">J.0255</strain>
    </source>
</reference>
<comment type="catalytic activity">
    <reaction evidence="9 11">
        <text>malonyl-[ACP] + acetyl-CoA + H(+) = 3-oxobutanoyl-[ACP] + CO2 + CoA</text>
        <dbReference type="Rhea" id="RHEA:12080"/>
        <dbReference type="Rhea" id="RHEA-COMP:9623"/>
        <dbReference type="Rhea" id="RHEA-COMP:9625"/>
        <dbReference type="ChEBI" id="CHEBI:15378"/>
        <dbReference type="ChEBI" id="CHEBI:16526"/>
        <dbReference type="ChEBI" id="CHEBI:57287"/>
        <dbReference type="ChEBI" id="CHEBI:57288"/>
        <dbReference type="ChEBI" id="CHEBI:78449"/>
        <dbReference type="ChEBI" id="CHEBI:78450"/>
        <dbReference type="EC" id="2.3.1.180"/>
    </reaction>
</comment>
<keyword evidence="11" id="KW-0511">Multifunctional enzyme</keyword>
<geneLocation type="chloroplast" evidence="14"/>
<comment type="function">
    <text evidence="11">Catalyzes the condensation reaction of fatty acid synthesis by the addition to an acyl acceptor of two carbons from malonyl-ACP. Catalyzes the first condensation reaction which initiates fatty acid synthesis and may therefore play a role in governing the total rate of fatty acid production. Possesses both acetoacetyl-ACP synthase and acetyl transacylase activities. Its substrate specificity determines the biosynthesis of branched-chain and/or straight-chain of fatty acids.</text>
</comment>
<dbReference type="InterPro" id="IPR016039">
    <property type="entry name" value="Thiolase-like"/>
</dbReference>
<accession>A0A1G4NYF2</accession>
<dbReference type="SUPFAM" id="SSF53901">
    <property type="entry name" value="Thiolase-like"/>
    <property type="match status" value="1"/>
</dbReference>
<feature type="active site" evidence="11">
    <location>
        <position position="117"/>
    </location>
</feature>
<dbReference type="Pfam" id="PF08541">
    <property type="entry name" value="ACP_syn_III_C"/>
    <property type="match status" value="1"/>
</dbReference>
<reference evidence="14" key="2">
    <citation type="submission" date="2016-10" db="EMBL/GenBank/DDBJ databases">
        <authorList>
            <person name="de Groot N.N."/>
        </authorList>
    </citation>
    <scope>NUCLEOTIDE SEQUENCE</scope>
    <source>
        <strain evidence="14">J.0255</strain>
    </source>
</reference>
<dbReference type="EMBL" id="LT622875">
    <property type="protein sequence ID" value="SCW23723.1"/>
    <property type="molecule type" value="Genomic_DNA"/>
</dbReference>
<dbReference type="AlphaFoldDB" id="A0A1G4NYF2"/>
<dbReference type="GO" id="GO:0033818">
    <property type="term" value="F:beta-ketoacyl-acyl-carrier-protein synthase III activity"/>
    <property type="evidence" value="ECO:0007669"/>
    <property type="project" value="UniProtKB-UniRule"/>
</dbReference>
<dbReference type="HAMAP" id="MF_01815">
    <property type="entry name" value="FabH"/>
    <property type="match status" value="1"/>
</dbReference>
<proteinExistence type="inferred from homology"/>
<feature type="active site" evidence="11">
    <location>
        <position position="297"/>
    </location>
</feature>
<dbReference type="GO" id="GO:0004315">
    <property type="term" value="F:3-oxoacyl-[acyl-carrier-protein] synthase activity"/>
    <property type="evidence" value="ECO:0007669"/>
    <property type="project" value="InterPro"/>
</dbReference>
<feature type="domain" description="Beta-ketoacyl-[acyl-carrier-protein] synthase III N-terminal" evidence="13">
    <location>
        <begin position="111"/>
        <end position="191"/>
    </location>
</feature>
<keyword evidence="11" id="KW-0012">Acyltransferase</keyword>
<evidence type="ECO:0000256" key="9">
    <source>
        <dbReference type="ARBA" id="ARBA00052419"/>
    </source>
</evidence>
<keyword evidence="7 11" id="KW-0443">Lipid metabolism</keyword>
<keyword evidence="4 11" id="KW-0444">Lipid biosynthesis</keyword>
<dbReference type="NCBIfam" id="TIGR00747">
    <property type="entry name" value="fabH"/>
    <property type="match status" value="1"/>
</dbReference>
<evidence type="ECO:0000256" key="8">
    <source>
        <dbReference type="ARBA" id="ARBA00023160"/>
    </source>
</evidence>
<sequence>MQSLTQPSTHIISTGSAVPDHHIDNYQLKAIIDTSNNWISTRTGISKRHVISSEESVIHLAANASEQAIQNSMIDRHSIDLILLATSTPNDLFGSASQLQALVKAKRAAAFDITAACSGFVIGLAIADQFIRSGTYNTVLVVGADVLSQWVDWSDRTTCILFGDGAGAAVVQSSTRNKQSGILGFELNTRGLECNQLSIKYIPNENYPLGNSRHFNKMGDRNGHYTTLQMNGREVYKFAVSEVPQSILRCLSKASISPKHIDWLILHQANQRILEAVASKLEISYEKVISNIKFYGNTSAASIPIALNEAFANGYICNGDIIVIAGFGAGLTWGSMVIRWDILC</sequence>
<feature type="active site" evidence="11">
    <location>
        <position position="267"/>
    </location>
</feature>
<keyword evidence="14" id="KW-0934">Plastid</keyword>
<protein>
    <recommendedName>
        <fullName evidence="3 11">Beta-ketoacyl-[acyl-carrier-protein] synthase III</fullName>
        <shortName evidence="11">Beta-ketoacyl-ACP synthase III</shortName>
        <shortName evidence="11">KAS III</shortName>
        <ecNumber evidence="3 11">2.3.1.180</ecNumber>
    </recommendedName>
    <alternativeName>
        <fullName evidence="11">3-oxoacyl-[acyl-carrier-protein] synthase 3</fullName>
    </alternativeName>
    <alternativeName>
        <fullName evidence="11">3-oxoacyl-[acyl-carrier-protein] synthase III</fullName>
    </alternativeName>
</protein>